<dbReference type="Pfam" id="PF12762">
    <property type="entry name" value="DDE_Tnp_IS1595"/>
    <property type="match status" value="1"/>
</dbReference>
<dbReference type="InterPro" id="IPR024442">
    <property type="entry name" value="Transposase_Zn_ribbon"/>
</dbReference>
<organism evidence="2 3">
    <name type="scientific">Desulfovibrio subterraneus</name>
    <dbReference type="NCBI Taxonomy" id="2718620"/>
    <lineage>
        <taxon>Bacteria</taxon>
        <taxon>Pseudomonadati</taxon>
        <taxon>Thermodesulfobacteriota</taxon>
        <taxon>Desulfovibrionia</taxon>
        <taxon>Desulfovibrionales</taxon>
        <taxon>Desulfovibrionaceae</taxon>
        <taxon>Desulfovibrio</taxon>
    </lineage>
</organism>
<dbReference type="Proteomes" id="UP000503840">
    <property type="component" value="Unassembled WGS sequence"/>
</dbReference>
<protein>
    <submittedName>
        <fullName evidence="2">DDE transposase</fullName>
    </submittedName>
</protein>
<dbReference type="InterPro" id="IPR024445">
    <property type="entry name" value="Tnp_ISXO2-like"/>
</dbReference>
<feature type="domain" description="ISXO2-like transposase" evidence="1">
    <location>
        <begin position="127"/>
        <end position="268"/>
    </location>
</feature>
<dbReference type="AlphaFoldDB" id="A0A7J0BF32"/>
<proteinExistence type="predicted"/>
<dbReference type="RefSeq" id="WP_174403524.1">
    <property type="nucleotide sequence ID" value="NZ_BLVO01000004.1"/>
</dbReference>
<dbReference type="EMBL" id="BLVO01000004">
    <property type="protein sequence ID" value="GFM31824.1"/>
    <property type="molecule type" value="Genomic_DNA"/>
</dbReference>
<sequence>MIQHSASSSPIFNEVRTESDAREYMLSHCWPSHDRFCPRCGEKKLYTLSGGRYRCAECKYTFQDFSGRWINNGNLSPLSWLKILDLFIREHTVHELATELELSYNAAYKAVTTIRFAIMAHAVDAAQMFGPETGLGVYLKNRKLTGDPKDSRRPPIPVFGIMERNGWVFIDIVSGIAAETVFHFNHSFHLAMHRAGNIVYTNRYRHYDALVFCGDDSLPYEYIRKYEAAVHLEEGSFWAFAGQRLKLFRGVTPQRFPLYLKELEFRFNNAGADQFEMLARYLCDIVPEF</sequence>
<reference evidence="2 3" key="1">
    <citation type="submission" date="2020-05" db="EMBL/GenBank/DDBJ databases">
        <title>Draft genome sequence of Desulfovibrio sp. strain HN2T.</title>
        <authorList>
            <person name="Ueno A."/>
            <person name="Tamazawa S."/>
            <person name="Tamamura S."/>
            <person name="Murakami T."/>
            <person name="Kiyama T."/>
            <person name="Inomata H."/>
            <person name="Amano Y."/>
            <person name="Miyakawa K."/>
            <person name="Tamaki H."/>
            <person name="Naganuma T."/>
            <person name="Kaneko K."/>
        </authorList>
    </citation>
    <scope>NUCLEOTIDE SEQUENCE [LARGE SCALE GENOMIC DNA]</scope>
    <source>
        <strain evidence="2 3">HN2</strain>
    </source>
</reference>
<comment type="caution">
    <text evidence="2">The sequence shown here is derived from an EMBL/GenBank/DDBJ whole genome shotgun (WGS) entry which is preliminary data.</text>
</comment>
<evidence type="ECO:0000313" key="3">
    <source>
        <dbReference type="Proteomes" id="UP000503840"/>
    </source>
</evidence>
<name>A0A7J0BF32_9BACT</name>
<dbReference type="SMART" id="SM01126">
    <property type="entry name" value="DDE_Tnp_IS1595"/>
    <property type="match status" value="1"/>
</dbReference>
<keyword evidence="3" id="KW-1185">Reference proteome</keyword>
<dbReference type="Pfam" id="PF12760">
    <property type="entry name" value="Zn_ribbon_IS1595"/>
    <property type="match status" value="1"/>
</dbReference>
<evidence type="ECO:0000313" key="2">
    <source>
        <dbReference type="EMBL" id="GFM31824.1"/>
    </source>
</evidence>
<accession>A0A7J0BF32</accession>
<evidence type="ECO:0000259" key="1">
    <source>
        <dbReference type="SMART" id="SM01126"/>
    </source>
</evidence>
<gene>
    <name evidence="2" type="ORF">DSM101010T_01890</name>
</gene>